<evidence type="ECO:0000256" key="5">
    <source>
        <dbReference type="ARBA" id="ARBA00025429"/>
    </source>
</evidence>
<dbReference type="InterPro" id="IPR016087">
    <property type="entry name" value="Chalcone_isomerase"/>
</dbReference>
<keyword evidence="4" id="KW-0284">Flavonoid biosynthesis</keyword>
<evidence type="ECO:0000256" key="3">
    <source>
        <dbReference type="ARBA" id="ARBA00023235"/>
    </source>
</evidence>
<dbReference type="UniPathway" id="UPA00154"/>
<evidence type="ECO:0000256" key="2">
    <source>
        <dbReference type="ARBA" id="ARBA00007166"/>
    </source>
</evidence>
<evidence type="ECO:0000313" key="9">
    <source>
        <dbReference type="EMBL" id="BBA68552.1"/>
    </source>
</evidence>
<dbReference type="SUPFAM" id="SSF54626">
    <property type="entry name" value="Chalcone isomerase"/>
    <property type="match status" value="1"/>
</dbReference>
<dbReference type="Pfam" id="PF02431">
    <property type="entry name" value="Chalcone"/>
    <property type="match status" value="1"/>
</dbReference>
<dbReference type="EMBL" id="LC328817">
    <property type="protein sequence ID" value="BBA68552.1"/>
    <property type="molecule type" value="mRNA"/>
</dbReference>
<dbReference type="PANTHER" id="PTHR28039:SF8">
    <property type="entry name" value="CHALCONE--FLAVANONE ISOMERASE 1-RELATED"/>
    <property type="match status" value="1"/>
</dbReference>
<protein>
    <recommendedName>
        <fullName evidence="7">Chalcone-flavonone isomerase family protein</fullName>
    </recommendedName>
</protein>
<comment type="function">
    <text evidence="5">Catalyzes the intramolecular cyclization of bicyclic chalcones into tricyclic (S)-flavanones. Responsible for the isomerization of 4,2',4',6'-tetrahydroxychalcone (also termed chalcone) into naringenin.</text>
</comment>
<dbReference type="GO" id="GO:0009813">
    <property type="term" value="P:flavonoid biosynthetic process"/>
    <property type="evidence" value="ECO:0007669"/>
    <property type="project" value="UniProtKB-UniPathway"/>
</dbReference>
<feature type="domain" description="Chalcone isomerase" evidence="8">
    <location>
        <begin position="12"/>
        <end position="214"/>
    </location>
</feature>
<dbReference type="Gene3D" id="1.10.890.20">
    <property type="match status" value="1"/>
</dbReference>
<dbReference type="PANTHER" id="PTHR28039">
    <property type="entry name" value="CHALCONE--FLAVONONE ISOMERASE 1-RELATED"/>
    <property type="match status" value="1"/>
</dbReference>
<dbReference type="InterPro" id="IPR044164">
    <property type="entry name" value="CFI"/>
</dbReference>
<dbReference type="AlphaFoldDB" id="A0A292GF51"/>
<sequence>MSTLPSTTDIQIENYVFPATVKPPGSTNTLFLGGAGVRGLEINGNFVKFTAIAVYLEGNAVSELAIKWKGKSGSQLTDSDDFFSDIVTGSYEKFTQVTMILPLTGKIYSEKVAENCTAYCKTIGTYTDAESQAIEMFLEVFEDEIFPPGASILFTQSPNGSLTISFAKDGSIPEIGKAVIENKQLSEAVLISIIGKNGVSPQAKESLAARLSELLGQYDEDKIAKAKKATPLGQYDDDKFADAKKAKPETIVGGETISILKDESVAIA</sequence>
<gene>
    <name evidence="9" type="primary">NmCHI</name>
</gene>
<evidence type="ECO:0000256" key="6">
    <source>
        <dbReference type="ARBA" id="ARBA00034056"/>
    </source>
</evidence>
<dbReference type="InterPro" id="IPR036298">
    <property type="entry name" value="Chalcone_isomerase_sf"/>
</dbReference>
<proteinExistence type="evidence at transcript level"/>
<dbReference type="InterPro" id="IPR016089">
    <property type="entry name" value="Chalcone_isomerase_bundle_sf"/>
</dbReference>
<comment type="similarity">
    <text evidence="2 7">Belongs to the chalcone isomerase family.</text>
</comment>
<organism evidence="9">
    <name type="scientific">Nemophila menziesii</name>
    <name type="common">Baby blue eyes</name>
    <dbReference type="NCBI Taxonomy" id="79376"/>
    <lineage>
        <taxon>Eukaryota</taxon>
        <taxon>Viridiplantae</taxon>
        <taxon>Streptophyta</taxon>
        <taxon>Embryophyta</taxon>
        <taxon>Tracheophyta</taxon>
        <taxon>Spermatophyta</taxon>
        <taxon>Magnoliopsida</taxon>
        <taxon>eudicotyledons</taxon>
        <taxon>Gunneridae</taxon>
        <taxon>Pentapetalae</taxon>
        <taxon>asterids</taxon>
        <taxon>lamiids</taxon>
        <taxon>Boraginales</taxon>
        <taxon>Hydrophyllaceae</taxon>
        <taxon>Nemophila</taxon>
    </lineage>
</organism>
<comment type="pathway">
    <text evidence="1">Secondary metabolite biosynthesis; flavonoid biosynthesis.</text>
</comment>
<dbReference type="GO" id="GO:0045430">
    <property type="term" value="F:chalcone isomerase activity"/>
    <property type="evidence" value="ECO:0007669"/>
    <property type="project" value="UniProtKB-EC"/>
</dbReference>
<evidence type="ECO:0000256" key="7">
    <source>
        <dbReference type="RuleBase" id="RU361158"/>
    </source>
</evidence>
<accession>A0A292GF51</accession>
<comment type="catalytic activity">
    <reaction evidence="6">
        <text>a chalcone = a flavanone.</text>
        <dbReference type="EC" id="5.5.1.6"/>
    </reaction>
</comment>
<reference evidence="9" key="1">
    <citation type="journal article" date="2018" name="Plant Biotechnol. (Sheffield)">
        <title>Molecular cloning of flavonoid biosynthetic genes and biochemical characterization of anthocyanin O-methyltransferase of Nemophila menziesii Hook. and Arn.</title>
        <authorList>
            <person name="Okitsu N."/>
            <person name="Mizuno T."/>
            <person name="Matsui K."/>
            <person name="Choi S.H."/>
            <person name="Tanaka Y."/>
        </authorList>
    </citation>
    <scope>NUCLEOTIDE SEQUENCE</scope>
</reference>
<evidence type="ECO:0000256" key="4">
    <source>
        <dbReference type="ARBA" id="ARBA00023241"/>
    </source>
</evidence>
<evidence type="ECO:0000259" key="8">
    <source>
        <dbReference type="Pfam" id="PF02431"/>
    </source>
</evidence>
<keyword evidence="3 9" id="KW-0413">Isomerase</keyword>
<name>A0A292GF51_NEMME</name>
<dbReference type="Gene3D" id="3.50.70.10">
    <property type="match status" value="1"/>
</dbReference>
<evidence type="ECO:0000256" key="1">
    <source>
        <dbReference type="ARBA" id="ARBA00004966"/>
    </source>
</evidence>
<dbReference type="InterPro" id="IPR016088">
    <property type="entry name" value="Chalcone_isomerase_3-sand"/>
</dbReference>